<feature type="chain" id="PRO_5026894205" evidence="1">
    <location>
        <begin position="30"/>
        <end position="650"/>
    </location>
</feature>
<keyword evidence="3" id="KW-1185">Reference proteome</keyword>
<reference evidence="2 3" key="1">
    <citation type="submission" date="2020-02" db="EMBL/GenBank/DDBJ databases">
        <title>Genome sequences of Thiorhodococcus mannitoliphagus and Thiorhodococcus minor, purple sulfur photosynthetic bacteria in the gammaproteobacterial family, Chromatiaceae.</title>
        <authorList>
            <person name="Aviles F.A."/>
            <person name="Meyer T.E."/>
            <person name="Kyndt J.A."/>
        </authorList>
    </citation>
    <scope>NUCLEOTIDE SEQUENCE [LARGE SCALE GENOMIC DNA]</scope>
    <source>
        <strain evidence="2 3">DSM 11518</strain>
    </source>
</reference>
<dbReference type="Gene3D" id="3.20.20.140">
    <property type="entry name" value="Metal-dependent hydrolases"/>
    <property type="match status" value="1"/>
</dbReference>
<sequence length="650" mass="71808">MTDRSWRHARLITTLLAAAPLLATGTALAQFMPAEESLSDLYPGKAYSPYAQRSFPSRVFWGDTHLHTGLSMDAGLFGARLGLEDAYRFARGEEVTASSGQPAKLARPLDWLVIADHSDGMGLFNDLAVGKPDIIAFEQGKKWYEGLQQGGEASAAAALDLIGTFSQGQMDPAMMAEYSPGGKTYESIWEKVLDAAERFDDPGRFTTLIGFEWTSLVKGSNLHRNVIFRDGPDKAGRIVPYTTQAPVGSTDPLDLYAWLENYEKTTGGSALALAHNGNLSNGLMFPVDAQYTGKAIDADYVRLRAKWEPMYEITQIKGDGEAHPFLSPDDAFADYETWDVGNLDLSEAKTQGMLQYEYAREALKNGLLLEQRLGANPYKFGLVGSTDSHTALAAVEEDNFFGKATNVEPKPDRMSHAFAESEKGVFRGDMLVASGYAAVWAEENTRTAIFDAMERKEVYATTGPRIIVRFFGGWDYTADDLNSRQPAFRGYEKGVPMGGDLRPEKGKEGPTFMVYALRDPIGANLDRIQIVKGWLDKDGKTHEKVYDVAWSPEREPDAKGVLPPVGNTVDVQSANWTNTIGASELSTVWTDPDFDPAQSAFYYARVLEIPTPRWVVYDAFRFGVEIPKEAETTHQERAYTSPIWYAPDKG</sequence>
<dbReference type="AlphaFoldDB" id="A0A6M0K3F0"/>
<accession>A0A6M0K3F0</accession>
<dbReference type="EMBL" id="JAAIJQ010000084">
    <property type="protein sequence ID" value="NEV64328.1"/>
    <property type="molecule type" value="Genomic_DNA"/>
</dbReference>
<organism evidence="2 3">
    <name type="scientific">Thiorhodococcus minor</name>
    <dbReference type="NCBI Taxonomy" id="57489"/>
    <lineage>
        <taxon>Bacteria</taxon>
        <taxon>Pseudomonadati</taxon>
        <taxon>Pseudomonadota</taxon>
        <taxon>Gammaproteobacteria</taxon>
        <taxon>Chromatiales</taxon>
        <taxon>Chromatiaceae</taxon>
        <taxon>Thiorhodococcus</taxon>
    </lineage>
</organism>
<name>A0A6M0K3F0_9GAMM</name>
<protein>
    <submittedName>
        <fullName evidence="2">DUF3604 domain-containing protein</fullName>
    </submittedName>
</protein>
<gene>
    <name evidence="2" type="ORF">G3446_20985</name>
</gene>
<evidence type="ECO:0000256" key="1">
    <source>
        <dbReference type="SAM" id="SignalP"/>
    </source>
</evidence>
<feature type="signal peptide" evidence="1">
    <location>
        <begin position="1"/>
        <end position="29"/>
    </location>
</feature>
<dbReference type="Proteomes" id="UP000483379">
    <property type="component" value="Unassembled WGS sequence"/>
</dbReference>
<proteinExistence type="predicted"/>
<dbReference type="InterPro" id="IPR022028">
    <property type="entry name" value="DUF3604"/>
</dbReference>
<comment type="caution">
    <text evidence="2">The sequence shown here is derived from an EMBL/GenBank/DDBJ whole genome shotgun (WGS) entry which is preliminary data.</text>
</comment>
<evidence type="ECO:0000313" key="3">
    <source>
        <dbReference type="Proteomes" id="UP000483379"/>
    </source>
</evidence>
<evidence type="ECO:0000313" key="2">
    <source>
        <dbReference type="EMBL" id="NEV64328.1"/>
    </source>
</evidence>
<keyword evidence="1" id="KW-0732">Signal</keyword>
<dbReference type="Pfam" id="PF12228">
    <property type="entry name" value="DUF3604"/>
    <property type="match status" value="1"/>
</dbReference>